<evidence type="ECO:0000313" key="2">
    <source>
        <dbReference type="EMBL" id="KAK9809252.1"/>
    </source>
</evidence>
<dbReference type="AlphaFoldDB" id="A0AAW1PK91"/>
<organism evidence="2 3">
    <name type="scientific">[Myrmecia] bisecta</name>
    <dbReference type="NCBI Taxonomy" id="41462"/>
    <lineage>
        <taxon>Eukaryota</taxon>
        <taxon>Viridiplantae</taxon>
        <taxon>Chlorophyta</taxon>
        <taxon>core chlorophytes</taxon>
        <taxon>Trebouxiophyceae</taxon>
        <taxon>Trebouxiales</taxon>
        <taxon>Trebouxiaceae</taxon>
        <taxon>Myrmecia</taxon>
    </lineage>
</organism>
<proteinExistence type="predicted"/>
<name>A0AAW1PK91_9CHLO</name>
<dbReference type="InterPro" id="IPR042771">
    <property type="entry name" value="GTF3C6-like"/>
</dbReference>
<comment type="caution">
    <text evidence="2">The sequence shown here is derived from an EMBL/GenBank/DDBJ whole genome shotgun (WGS) entry which is preliminary data.</text>
</comment>
<keyword evidence="3" id="KW-1185">Reference proteome</keyword>
<dbReference type="EMBL" id="JALJOR010000011">
    <property type="protein sequence ID" value="KAK9809252.1"/>
    <property type="molecule type" value="Genomic_DNA"/>
</dbReference>
<sequence length="118" mass="12838">MSHHTLAGTSESEAVDPVFREGDQEATYVIVDLDGLEDQLFPAAGDQITLEGLDTDAPQLVLASGRRLKGHYEETVGSCVAFAEDLDPATRQFALQYMCHTHRKLKFTTELPATSAAT</sequence>
<dbReference type="Proteomes" id="UP001489004">
    <property type="component" value="Unassembled WGS sequence"/>
</dbReference>
<dbReference type="Gene3D" id="2.60.40.4370">
    <property type="match status" value="1"/>
</dbReference>
<dbReference type="InterPro" id="IPR019481">
    <property type="entry name" value="TFIIIC_triple_barrel"/>
</dbReference>
<dbReference type="PANTHER" id="PTHR21860:SF2">
    <property type="entry name" value="GENERAL TRANSCRIPTION FACTOR 3C POLYPEPTIDE 6"/>
    <property type="match status" value="1"/>
</dbReference>
<feature type="domain" description="Transcription factor TFIIIC triple barrel" evidence="1">
    <location>
        <begin position="24"/>
        <end position="109"/>
    </location>
</feature>
<evidence type="ECO:0000313" key="3">
    <source>
        <dbReference type="Proteomes" id="UP001489004"/>
    </source>
</evidence>
<gene>
    <name evidence="2" type="ORF">WJX72_012153</name>
</gene>
<protein>
    <recommendedName>
        <fullName evidence="1">Transcription factor TFIIIC triple barrel domain-containing protein</fullName>
    </recommendedName>
</protein>
<reference evidence="2 3" key="1">
    <citation type="journal article" date="2024" name="Nat. Commun.">
        <title>Phylogenomics reveals the evolutionary origins of lichenization in chlorophyte algae.</title>
        <authorList>
            <person name="Puginier C."/>
            <person name="Libourel C."/>
            <person name="Otte J."/>
            <person name="Skaloud P."/>
            <person name="Haon M."/>
            <person name="Grisel S."/>
            <person name="Petersen M."/>
            <person name="Berrin J.G."/>
            <person name="Delaux P.M."/>
            <person name="Dal Grande F."/>
            <person name="Keller J."/>
        </authorList>
    </citation>
    <scope>NUCLEOTIDE SEQUENCE [LARGE SCALE GENOMIC DNA]</scope>
    <source>
        <strain evidence="2 3">SAG 2043</strain>
    </source>
</reference>
<dbReference type="Pfam" id="PF10419">
    <property type="entry name" value="TFIIIC_sub6"/>
    <property type="match status" value="1"/>
</dbReference>
<dbReference type="GO" id="GO:0006383">
    <property type="term" value="P:transcription by RNA polymerase III"/>
    <property type="evidence" value="ECO:0007669"/>
    <property type="project" value="InterPro"/>
</dbReference>
<dbReference type="GO" id="GO:0000127">
    <property type="term" value="C:transcription factor TFIIIC complex"/>
    <property type="evidence" value="ECO:0007669"/>
    <property type="project" value="TreeGrafter"/>
</dbReference>
<accession>A0AAW1PK91</accession>
<evidence type="ECO:0000259" key="1">
    <source>
        <dbReference type="Pfam" id="PF10419"/>
    </source>
</evidence>
<dbReference type="PANTHER" id="PTHR21860">
    <property type="entry name" value="TRANSCRIPTION INITIATION FACTOR IIIC TFIIIC , POLYPEPTIDE 6-RELATED"/>
    <property type="match status" value="1"/>
</dbReference>